<dbReference type="Proteomes" id="UP000019753">
    <property type="component" value="Unassembled WGS sequence"/>
</dbReference>
<evidence type="ECO:0000313" key="2">
    <source>
        <dbReference type="Proteomes" id="UP000019753"/>
    </source>
</evidence>
<reference evidence="1 2" key="1">
    <citation type="submission" date="2014-01" db="EMBL/GenBank/DDBJ databases">
        <title>Actinotalea ferrariae CF5-4.</title>
        <authorList>
            <person name="Chen F."/>
            <person name="Li Y."/>
            <person name="Wang G."/>
        </authorList>
    </citation>
    <scope>NUCLEOTIDE SEQUENCE [LARGE SCALE GENOMIC DNA]</scope>
    <source>
        <strain evidence="1 2">CF5-4</strain>
    </source>
</reference>
<accession>A0A021VUM5</accession>
<keyword evidence="2" id="KW-1185">Reference proteome</keyword>
<comment type="caution">
    <text evidence="1">The sequence shown here is derived from an EMBL/GenBank/DDBJ whole genome shotgun (WGS) entry which is preliminary data.</text>
</comment>
<proteinExistence type="predicted"/>
<dbReference type="RefSeq" id="WP_034222135.1">
    <property type="nucleotide sequence ID" value="NZ_AXCW01000014.1"/>
</dbReference>
<organism evidence="1 2">
    <name type="scientific">Actinotalea ferrariae CF5-4</name>
    <dbReference type="NCBI Taxonomy" id="948458"/>
    <lineage>
        <taxon>Bacteria</taxon>
        <taxon>Bacillati</taxon>
        <taxon>Actinomycetota</taxon>
        <taxon>Actinomycetes</taxon>
        <taxon>Micrococcales</taxon>
        <taxon>Cellulomonadaceae</taxon>
        <taxon>Actinotalea</taxon>
    </lineage>
</organism>
<gene>
    <name evidence="1" type="ORF">N866_03215</name>
</gene>
<sequence>MTADTFDPALRTRFGTPKRWVGPGRFGVVMAGSRRVVDRVLDPASGAWSELQHVDAAHDHAAALRRERRCGEFEVVRDEAGVWRDYLGRTPEQIHDARWATS</sequence>
<protein>
    <submittedName>
        <fullName evidence="1">Uncharacterized protein</fullName>
    </submittedName>
</protein>
<dbReference type="AlphaFoldDB" id="A0A021VUM5"/>
<name>A0A021VUM5_9CELL</name>
<dbReference type="EMBL" id="AXCW01000014">
    <property type="protein sequence ID" value="EYR64869.1"/>
    <property type="molecule type" value="Genomic_DNA"/>
</dbReference>
<evidence type="ECO:0000313" key="1">
    <source>
        <dbReference type="EMBL" id="EYR64869.1"/>
    </source>
</evidence>